<evidence type="ECO:0000259" key="2">
    <source>
        <dbReference type="Pfam" id="PF07859"/>
    </source>
</evidence>
<protein>
    <submittedName>
        <fullName evidence="4">Carboxylesterase 1-like</fullName>
    </submittedName>
</protein>
<reference evidence="3" key="1">
    <citation type="journal article" date="2019" name="Toxins">
        <title>Detection of Abrin-Like and Prepropulchellin-Like Toxin Genes and Transcripts Using Whole Genome Sequencing and Full-Length Transcript Sequencing of Abrus precatorius.</title>
        <authorList>
            <person name="Hovde B.T."/>
            <person name="Daligault H.E."/>
            <person name="Hanschen E.R."/>
            <person name="Kunde Y.A."/>
            <person name="Johnson M.B."/>
            <person name="Starkenburg S.R."/>
            <person name="Johnson S.L."/>
        </authorList>
    </citation>
    <scope>NUCLEOTIDE SEQUENCE [LARGE SCALE GENOMIC DNA]</scope>
</reference>
<dbReference type="GeneID" id="113866682"/>
<dbReference type="InterPro" id="IPR013094">
    <property type="entry name" value="AB_hydrolase_3"/>
</dbReference>
<comment type="similarity">
    <text evidence="1">Belongs to the 'GDXG' lipolytic enzyme family.</text>
</comment>
<dbReference type="PANTHER" id="PTHR23024">
    <property type="entry name" value="ARYLACETAMIDE DEACETYLASE"/>
    <property type="match status" value="1"/>
</dbReference>
<proteinExistence type="inferred from homology"/>
<dbReference type="RefSeq" id="XP_027357293.1">
    <property type="nucleotide sequence ID" value="XM_027501492.1"/>
</dbReference>
<dbReference type="InterPro" id="IPR050466">
    <property type="entry name" value="Carboxylest/Gibb_receptor"/>
</dbReference>
<evidence type="ECO:0000256" key="1">
    <source>
        <dbReference type="ARBA" id="ARBA00010515"/>
    </source>
</evidence>
<dbReference type="AlphaFoldDB" id="A0A8B8LPF3"/>
<keyword evidence="3" id="KW-1185">Reference proteome</keyword>
<dbReference type="Pfam" id="PF07859">
    <property type="entry name" value="Abhydrolase_3"/>
    <property type="match status" value="1"/>
</dbReference>
<sequence length="390" mass="44187">MRQTLLECSHFSREVFWAAVDSTVRARGSFSLRAKSMLVIASKEKFHKIKNEIQKTLNSTVSNESTPQSETINPLHYLQFQRNDDGTLTRLQDTTPHTSPFSDTTLPISVFSKDLTINQSNNTWVRLFLPKIALSSNHKKLPLVVFFHGSGFILYSASTTMFHDFCVQMAETVEAIVASVDYRLAPEHRLPAAYDDAMEALRWIRSSDEEWLTQYVDYSKSYVLGNSAGATIAYHAGLRALEEVNDLEPLKIQGLILRQAFFGGTQRTESELKLQNNPVIPLCVTDLMWELALPIGADRDHEYCNPRSGNGIQKLDKVREFGWRVLVSGNGEDPLVDREKELAQFMEEKGVHVVKNFEDEGTHGVEIFDPFKGKQLSELVKVFINNQKQA</sequence>
<dbReference type="OrthoDB" id="408631at2759"/>
<accession>A0A8B8LPF3</accession>
<dbReference type="Proteomes" id="UP000694853">
    <property type="component" value="Unplaced"/>
</dbReference>
<reference evidence="4" key="2">
    <citation type="submission" date="2025-08" db="UniProtKB">
        <authorList>
            <consortium name="RefSeq"/>
        </authorList>
    </citation>
    <scope>IDENTIFICATION</scope>
    <source>
        <tissue evidence="4">Young leaves</tissue>
    </source>
</reference>
<dbReference type="KEGG" id="aprc:113866682"/>
<name>A0A8B8LPF3_ABRPR</name>
<organism evidence="3 4">
    <name type="scientific">Abrus precatorius</name>
    <name type="common">Indian licorice</name>
    <name type="synonym">Glycine abrus</name>
    <dbReference type="NCBI Taxonomy" id="3816"/>
    <lineage>
        <taxon>Eukaryota</taxon>
        <taxon>Viridiplantae</taxon>
        <taxon>Streptophyta</taxon>
        <taxon>Embryophyta</taxon>
        <taxon>Tracheophyta</taxon>
        <taxon>Spermatophyta</taxon>
        <taxon>Magnoliopsida</taxon>
        <taxon>eudicotyledons</taxon>
        <taxon>Gunneridae</taxon>
        <taxon>Pentapetalae</taxon>
        <taxon>rosids</taxon>
        <taxon>fabids</taxon>
        <taxon>Fabales</taxon>
        <taxon>Fabaceae</taxon>
        <taxon>Papilionoideae</taxon>
        <taxon>50 kb inversion clade</taxon>
        <taxon>NPAAA clade</taxon>
        <taxon>indigoferoid/millettioid clade</taxon>
        <taxon>Abreae</taxon>
        <taxon>Abrus</taxon>
    </lineage>
</organism>
<dbReference type="SUPFAM" id="SSF53474">
    <property type="entry name" value="alpha/beta-Hydrolases"/>
    <property type="match status" value="1"/>
</dbReference>
<dbReference type="Gene3D" id="3.40.50.1820">
    <property type="entry name" value="alpha/beta hydrolase"/>
    <property type="match status" value="1"/>
</dbReference>
<dbReference type="PANTHER" id="PTHR23024:SF654">
    <property type="entry name" value="RECEPTOR GID1, PUTATIVE-RELATED"/>
    <property type="match status" value="1"/>
</dbReference>
<gene>
    <name evidence="4" type="primary">LOC113866682</name>
</gene>
<evidence type="ECO:0000313" key="3">
    <source>
        <dbReference type="Proteomes" id="UP000694853"/>
    </source>
</evidence>
<dbReference type="InterPro" id="IPR029058">
    <property type="entry name" value="AB_hydrolase_fold"/>
</dbReference>
<dbReference type="GO" id="GO:0016787">
    <property type="term" value="F:hydrolase activity"/>
    <property type="evidence" value="ECO:0007669"/>
    <property type="project" value="InterPro"/>
</dbReference>
<evidence type="ECO:0000313" key="4">
    <source>
        <dbReference type="RefSeq" id="XP_027357293.1"/>
    </source>
</evidence>
<feature type="domain" description="Alpha/beta hydrolase fold-3" evidence="2">
    <location>
        <begin position="144"/>
        <end position="365"/>
    </location>
</feature>